<dbReference type="EC" id="3.1.-.-" evidence="1"/>
<name>A0A2T3WAP1_9DEIO</name>
<dbReference type="PIRSF" id="PIRSF033490">
    <property type="entry name" value="MazF"/>
    <property type="match status" value="1"/>
</dbReference>
<sequence>MAIGLIRRGDIYLVNFAPARENEADSLRPAVIVTNNAANAQNVVVTVIPLTTNVERVYHFQLLLPNQRTGLDHDSKAQVEQIRSVALSRVRKRLGQVPADLMTELDGKMRLHLGL</sequence>
<dbReference type="GO" id="GO:0004521">
    <property type="term" value="F:RNA endonuclease activity"/>
    <property type="evidence" value="ECO:0007669"/>
    <property type="project" value="TreeGrafter"/>
</dbReference>
<dbReference type="Proteomes" id="UP000240317">
    <property type="component" value="Unassembled WGS sequence"/>
</dbReference>
<dbReference type="GO" id="GO:0003677">
    <property type="term" value="F:DNA binding"/>
    <property type="evidence" value="ECO:0007669"/>
    <property type="project" value="InterPro"/>
</dbReference>
<dbReference type="GO" id="GO:0006402">
    <property type="term" value="P:mRNA catabolic process"/>
    <property type="evidence" value="ECO:0007669"/>
    <property type="project" value="TreeGrafter"/>
</dbReference>
<dbReference type="RefSeq" id="WP_107137232.1">
    <property type="nucleotide sequence ID" value="NZ_PYSV01000004.1"/>
</dbReference>
<organism evidence="2 3">
    <name type="scientific">Deinococcus arcticus</name>
    <dbReference type="NCBI Taxonomy" id="2136176"/>
    <lineage>
        <taxon>Bacteria</taxon>
        <taxon>Thermotogati</taxon>
        <taxon>Deinococcota</taxon>
        <taxon>Deinococci</taxon>
        <taxon>Deinococcales</taxon>
        <taxon>Deinococcaceae</taxon>
        <taxon>Deinococcus</taxon>
    </lineage>
</organism>
<comment type="function">
    <text evidence="1">Toxic component of a type II toxin-antitoxin (TA) system.</text>
</comment>
<keyword evidence="1" id="KW-0540">Nuclease</keyword>
<dbReference type="OrthoDB" id="9808744at2"/>
<gene>
    <name evidence="2" type="ORF">C8263_06145</name>
</gene>
<dbReference type="Pfam" id="PF02452">
    <property type="entry name" value="PemK_toxin"/>
    <property type="match status" value="1"/>
</dbReference>
<dbReference type="InterPro" id="IPR011067">
    <property type="entry name" value="Plasmid_toxin/cell-grow_inhib"/>
</dbReference>
<dbReference type="AlphaFoldDB" id="A0A2T3WAP1"/>
<dbReference type="SUPFAM" id="SSF50118">
    <property type="entry name" value="Cell growth inhibitor/plasmid maintenance toxic component"/>
    <property type="match status" value="1"/>
</dbReference>
<comment type="similarity">
    <text evidence="1">Belongs to the PemK/MazF family.</text>
</comment>
<accession>A0A2T3WAP1</accession>
<dbReference type="PANTHER" id="PTHR33988">
    <property type="entry name" value="ENDORIBONUCLEASE MAZF-RELATED"/>
    <property type="match status" value="1"/>
</dbReference>
<dbReference type="InterPro" id="IPR003477">
    <property type="entry name" value="PemK-like"/>
</dbReference>
<keyword evidence="3" id="KW-1185">Reference proteome</keyword>
<comment type="caution">
    <text evidence="2">The sequence shown here is derived from an EMBL/GenBank/DDBJ whole genome shotgun (WGS) entry which is preliminary data.</text>
</comment>
<dbReference type="GO" id="GO:0016787">
    <property type="term" value="F:hydrolase activity"/>
    <property type="evidence" value="ECO:0007669"/>
    <property type="project" value="UniProtKB-KW"/>
</dbReference>
<dbReference type="Gene3D" id="2.30.30.110">
    <property type="match status" value="1"/>
</dbReference>
<dbReference type="PANTHER" id="PTHR33988:SF1">
    <property type="entry name" value="ENDORIBONUCLEASE MAZF7-RELATED"/>
    <property type="match status" value="1"/>
</dbReference>
<evidence type="ECO:0000313" key="3">
    <source>
        <dbReference type="Proteomes" id="UP000240317"/>
    </source>
</evidence>
<dbReference type="GO" id="GO:0016075">
    <property type="term" value="P:rRNA catabolic process"/>
    <property type="evidence" value="ECO:0007669"/>
    <property type="project" value="TreeGrafter"/>
</dbReference>
<keyword evidence="1" id="KW-0255">Endonuclease</keyword>
<keyword evidence="1" id="KW-0378">Hydrolase</keyword>
<dbReference type="EMBL" id="PYSV01000004">
    <property type="protein sequence ID" value="PTA68813.1"/>
    <property type="molecule type" value="Genomic_DNA"/>
</dbReference>
<reference evidence="2 3" key="1">
    <citation type="submission" date="2018-03" db="EMBL/GenBank/DDBJ databases">
        <title>Draft genome of Deinococcus sp. OD32.</title>
        <authorList>
            <person name="Wang X.-P."/>
            <person name="Du Z.-J."/>
        </authorList>
    </citation>
    <scope>NUCLEOTIDE SEQUENCE [LARGE SCALE GENOMIC DNA]</scope>
    <source>
        <strain evidence="2 3">OD32</strain>
    </source>
</reference>
<protein>
    <recommendedName>
        <fullName evidence="1">mRNA interferase</fullName>
        <ecNumber evidence="1">3.1.-.-</ecNumber>
    </recommendedName>
</protein>
<evidence type="ECO:0000313" key="2">
    <source>
        <dbReference type="EMBL" id="PTA68813.1"/>
    </source>
</evidence>
<evidence type="ECO:0000256" key="1">
    <source>
        <dbReference type="PIRNR" id="PIRNR033490"/>
    </source>
</evidence>
<proteinExistence type="inferred from homology"/>